<dbReference type="InterPro" id="IPR020846">
    <property type="entry name" value="MFS_dom"/>
</dbReference>
<dbReference type="PANTHER" id="PTHR23518:SF2">
    <property type="entry name" value="MAJOR FACILITATOR SUPERFAMILY TRANSPORTER"/>
    <property type="match status" value="1"/>
</dbReference>
<reference evidence="6 7" key="1">
    <citation type="submission" date="2019-03" db="EMBL/GenBank/DDBJ databases">
        <title>Metabolic potential of uncultured bacteria and archaea associated with petroleum seepage in deep-sea sediments.</title>
        <authorList>
            <person name="Dong X."/>
            <person name="Hubert C."/>
        </authorList>
    </citation>
    <scope>NUCLEOTIDE SEQUENCE [LARGE SCALE GENOMIC DNA]</scope>
    <source>
        <strain evidence="6">E29_bin28</strain>
    </source>
</reference>
<evidence type="ECO:0000256" key="2">
    <source>
        <dbReference type="ARBA" id="ARBA00022989"/>
    </source>
</evidence>
<evidence type="ECO:0000256" key="4">
    <source>
        <dbReference type="SAM" id="Phobius"/>
    </source>
</evidence>
<dbReference type="PROSITE" id="PS50850">
    <property type="entry name" value="MFS"/>
    <property type="match status" value="1"/>
</dbReference>
<feature type="transmembrane region" description="Helical" evidence="4">
    <location>
        <begin position="95"/>
        <end position="116"/>
    </location>
</feature>
<name>A0A523YM72_UNCAE</name>
<evidence type="ECO:0000259" key="5">
    <source>
        <dbReference type="PROSITE" id="PS50850"/>
    </source>
</evidence>
<dbReference type="SUPFAM" id="SSF103473">
    <property type="entry name" value="MFS general substrate transporter"/>
    <property type="match status" value="1"/>
</dbReference>
<keyword evidence="1 4" id="KW-0812">Transmembrane</keyword>
<gene>
    <name evidence="6" type="ORF">E3J33_03355</name>
</gene>
<evidence type="ECO:0000313" key="6">
    <source>
        <dbReference type="EMBL" id="TET92676.1"/>
    </source>
</evidence>
<sequence>MQNTGEKKGITRNIVLTGFTSFFTDVSSEMIYPLLQAFVSMIMVPKKALLGPILGIIEGVAESTASLLKVFFGYYSDKIQNRKTPAIAGYSTSALAKFLLLLSSFGWYFVLLARLFDRVGKGIRTAPRDALISESTPKDSQGKAFGFHRGMDFAGATLGALICFFLVLQFMDPITKTLKDLNSFYTLFLISIIPAFIGVIFLFFIKEKKLQIVQTAKNQKPKPNLNIRQYDKNLQIFFLAQLIFTLGNSSNQFLLLRSMNLGHALPTVILMYLIFNLSTSLLSTGFGSLSDRIGRKKLLIAGYGLYAVVYIAFGFISHKTNSLLWFFWPLYGIYYAMTEGIEKAFVSDIAPKDSKATALGFYHTIVGIGLLPASIIAGILFSLLPSAPFLFGGAMSIVTVIILGFFVKKND</sequence>
<feature type="transmembrane region" description="Helical" evidence="4">
    <location>
        <begin position="268"/>
        <end position="286"/>
    </location>
</feature>
<feature type="transmembrane region" description="Helical" evidence="4">
    <location>
        <begin position="322"/>
        <end position="338"/>
    </location>
</feature>
<feature type="transmembrane region" description="Helical" evidence="4">
    <location>
        <begin position="153"/>
        <end position="171"/>
    </location>
</feature>
<feature type="transmembrane region" description="Helical" evidence="4">
    <location>
        <begin position="389"/>
        <end position="407"/>
    </location>
</feature>
<dbReference type="AlphaFoldDB" id="A0A523YM72"/>
<feature type="transmembrane region" description="Helical" evidence="4">
    <location>
        <begin position="359"/>
        <end position="383"/>
    </location>
</feature>
<accession>A0A523YM72</accession>
<feature type="transmembrane region" description="Helical" evidence="4">
    <location>
        <begin position="183"/>
        <end position="205"/>
    </location>
</feature>
<feature type="domain" description="Major facilitator superfamily (MFS) profile" evidence="5">
    <location>
        <begin position="13"/>
        <end position="411"/>
    </location>
</feature>
<dbReference type="Proteomes" id="UP000316925">
    <property type="component" value="Unassembled WGS sequence"/>
</dbReference>
<dbReference type="InterPro" id="IPR011701">
    <property type="entry name" value="MFS"/>
</dbReference>
<proteinExistence type="predicted"/>
<feature type="transmembrane region" description="Helical" evidence="4">
    <location>
        <begin position="49"/>
        <end position="75"/>
    </location>
</feature>
<evidence type="ECO:0000256" key="3">
    <source>
        <dbReference type="ARBA" id="ARBA00023136"/>
    </source>
</evidence>
<keyword evidence="3 4" id="KW-0472">Membrane</keyword>
<dbReference type="GO" id="GO:0022857">
    <property type="term" value="F:transmembrane transporter activity"/>
    <property type="evidence" value="ECO:0007669"/>
    <property type="project" value="InterPro"/>
</dbReference>
<comment type="caution">
    <text evidence="6">The sequence shown here is derived from an EMBL/GenBank/DDBJ whole genome shotgun (WGS) entry which is preliminary data.</text>
</comment>
<dbReference type="EMBL" id="SOIJ01000188">
    <property type="protein sequence ID" value="TET92676.1"/>
    <property type="molecule type" value="Genomic_DNA"/>
</dbReference>
<dbReference type="CDD" id="cd17370">
    <property type="entry name" value="MFS_MJ1317_like"/>
    <property type="match status" value="1"/>
</dbReference>
<dbReference type="PANTHER" id="PTHR23518">
    <property type="entry name" value="C-METHYLTRANSFERASE"/>
    <property type="match status" value="1"/>
</dbReference>
<evidence type="ECO:0000256" key="1">
    <source>
        <dbReference type="ARBA" id="ARBA00022692"/>
    </source>
</evidence>
<dbReference type="Pfam" id="PF07690">
    <property type="entry name" value="MFS_1"/>
    <property type="match status" value="1"/>
</dbReference>
<keyword evidence="2 4" id="KW-1133">Transmembrane helix</keyword>
<dbReference type="Gene3D" id="1.20.1250.20">
    <property type="entry name" value="MFS general substrate transporter like domains"/>
    <property type="match status" value="2"/>
</dbReference>
<organism evidence="6 7">
    <name type="scientific">Aerophobetes bacterium</name>
    <dbReference type="NCBI Taxonomy" id="2030807"/>
    <lineage>
        <taxon>Bacteria</taxon>
        <taxon>Candidatus Aerophobota</taxon>
    </lineage>
</organism>
<feature type="transmembrane region" description="Helical" evidence="4">
    <location>
        <begin position="298"/>
        <end position="316"/>
    </location>
</feature>
<dbReference type="InterPro" id="IPR036259">
    <property type="entry name" value="MFS_trans_sf"/>
</dbReference>
<protein>
    <submittedName>
        <fullName evidence="6">MFS transporter</fullName>
    </submittedName>
</protein>
<evidence type="ECO:0000313" key="7">
    <source>
        <dbReference type="Proteomes" id="UP000316925"/>
    </source>
</evidence>